<dbReference type="AlphaFoldDB" id="A0A837FF45"/>
<proteinExistence type="predicted"/>
<reference evidence="2 3" key="1">
    <citation type="submission" date="2015-03" db="EMBL/GenBank/DDBJ databases">
        <authorList>
            <person name="McCorrison J."/>
            <person name="Sanka R."/>
            <person name="Adams M."/>
            <person name="Brinkac L."/>
            <person name="Nierman W."/>
            <person name="Sutton G."/>
            <person name="Nelson K."/>
            <person name="Kiedrowski L."/>
            <person name="Guerrero D."/>
            <person name="Bonomo R."/>
        </authorList>
    </citation>
    <scope>NUCLEOTIDE SEQUENCE [LARGE SCALE GENOMIC DNA]</scope>
    <source>
        <strain evidence="2 3">39373</strain>
    </source>
</reference>
<feature type="transmembrane region" description="Helical" evidence="1">
    <location>
        <begin position="85"/>
        <end position="105"/>
    </location>
</feature>
<dbReference type="EMBL" id="JZYN01000019">
    <property type="protein sequence ID" value="KJM66586.1"/>
    <property type="molecule type" value="Genomic_DNA"/>
</dbReference>
<name>A0A837FF45_9ENTR</name>
<dbReference type="Proteomes" id="UP000033679">
    <property type="component" value="Unassembled WGS sequence"/>
</dbReference>
<gene>
    <name evidence="2" type="ORF">SS59_15980</name>
</gene>
<evidence type="ECO:0000313" key="2">
    <source>
        <dbReference type="EMBL" id="KJM66586.1"/>
    </source>
</evidence>
<keyword evidence="1" id="KW-0472">Membrane</keyword>
<comment type="caution">
    <text evidence="2">The sequence shown here is derived from an EMBL/GenBank/DDBJ whole genome shotgun (WGS) entry which is preliminary data.</text>
</comment>
<evidence type="ECO:0000256" key="1">
    <source>
        <dbReference type="SAM" id="Phobius"/>
    </source>
</evidence>
<feature type="transmembrane region" description="Helical" evidence="1">
    <location>
        <begin position="7"/>
        <end position="29"/>
    </location>
</feature>
<protein>
    <submittedName>
        <fullName evidence="2">Uncharacterized protein</fullName>
    </submittedName>
</protein>
<feature type="transmembrane region" description="Helical" evidence="1">
    <location>
        <begin position="35"/>
        <end position="55"/>
    </location>
</feature>
<organism evidence="2 3">
    <name type="scientific">Enterobacter hormaechei subsp. xiangfangensis</name>
    <dbReference type="NCBI Taxonomy" id="1296536"/>
    <lineage>
        <taxon>Bacteria</taxon>
        <taxon>Pseudomonadati</taxon>
        <taxon>Pseudomonadota</taxon>
        <taxon>Gammaproteobacteria</taxon>
        <taxon>Enterobacterales</taxon>
        <taxon>Enterobacteriaceae</taxon>
        <taxon>Enterobacter</taxon>
        <taxon>Enterobacter cloacae complex</taxon>
    </lineage>
</organism>
<keyword evidence="1" id="KW-0812">Transmembrane</keyword>
<keyword evidence="1" id="KW-1133">Transmembrane helix</keyword>
<dbReference type="RefSeq" id="WP_032660547.1">
    <property type="nucleotide sequence ID" value="NZ_CP053103.1"/>
</dbReference>
<evidence type="ECO:0000313" key="3">
    <source>
        <dbReference type="Proteomes" id="UP000033679"/>
    </source>
</evidence>
<sequence>MKVLSTFIFTILSFLIGALCLFGLIHHFGVDKLTAPSPIIAVLVLPLAYCLQAIYKLSDLKESQQLNGDEARRLFYIVDLKRGRLFTCIVFYFLSAIFVGISMMIGDGGQLFKKITLIISGGLLGVTVFTIFIIYSLMNEVTNFKAKLVRREQDEKHRKM</sequence>
<feature type="transmembrane region" description="Helical" evidence="1">
    <location>
        <begin position="117"/>
        <end position="138"/>
    </location>
</feature>
<accession>A0A837FF45</accession>